<evidence type="ECO:0000313" key="6">
    <source>
        <dbReference type="Proteomes" id="UP000799779"/>
    </source>
</evidence>
<evidence type="ECO:0000259" key="4">
    <source>
        <dbReference type="Pfam" id="PF24883"/>
    </source>
</evidence>
<dbReference type="PANTHER" id="PTHR10039">
    <property type="entry name" value="AMELOGENIN"/>
    <property type="match status" value="1"/>
</dbReference>
<keyword evidence="6" id="KW-1185">Reference proteome</keyword>
<proteinExistence type="predicted"/>
<dbReference type="Proteomes" id="UP000799779">
    <property type="component" value="Unassembled WGS sequence"/>
</dbReference>
<protein>
    <submittedName>
        <fullName evidence="5">Uncharacterized protein</fullName>
    </submittedName>
</protein>
<dbReference type="EMBL" id="ML977556">
    <property type="protein sequence ID" value="KAF2008073.1"/>
    <property type="molecule type" value="Genomic_DNA"/>
</dbReference>
<organism evidence="5 6">
    <name type="scientific">Amniculicola lignicola CBS 123094</name>
    <dbReference type="NCBI Taxonomy" id="1392246"/>
    <lineage>
        <taxon>Eukaryota</taxon>
        <taxon>Fungi</taxon>
        <taxon>Dikarya</taxon>
        <taxon>Ascomycota</taxon>
        <taxon>Pezizomycotina</taxon>
        <taxon>Dothideomycetes</taxon>
        <taxon>Pleosporomycetidae</taxon>
        <taxon>Pleosporales</taxon>
        <taxon>Amniculicolaceae</taxon>
        <taxon>Amniculicola</taxon>
    </lineage>
</organism>
<feature type="domain" description="Azaphilone pigments biosynthesis cluster protein L N-terminal" evidence="3">
    <location>
        <begin position="1"/>
        <end position="96"/>
    </location>
</feature>
<accession>A0A6A5X535</accession>
<dbReference type="PANTHER" id="PTHR10039:SF15">
    <property type="entry name" value="NACHT DOMAIN-CONTAINING PROTEIN"/>
    <property type="match status" value="1"/>
</dbReference>
<evidence type="ECO:0000313" key="5">
    <source>
        <dbReference type="EMBL" id="KAF2008073.1"/>
    </source>
</evidence>
<dbReference type="Pfam" id="PF24883">
    <property type="entry name" value="NPHP3_N"/>
    <property type="match status" value="1"/>
</dbReference>
<dbReference type="InterPro" id="IPR031348">
    <property type="entry name" value="PigL_N"/>
</dbReference>
<name>A0A6A5X535_9PLEO</name>
<dbReference type="AlphaFoldDB" id="A0A6A5X535"/>
<evidence type="ECO:0000256" key="2">
    <source>
        <dbReference type="SAM" id="MobiDB-lite"/>
    </source>
</evidence>
<feature type="compositionally biased region" description="Polar residues" evidence="2">
    <location>
        <begin position="144"/>
        <end position="162"/>
    </location>
</feature>
<evidence type="ECO:0000259" key="3">
    <source>
        <dbReference type="Pfam" id="PF17111"/>
    </source>
</evidence>
<evidence type="ECO:0000256" key="1">
    <source>
        <dbReference type="ARBA" id="ARBA00022737"/>
    </source>
</evidence>
<dbReference type="Pfam" id="PF17111">
    <property type="entry name" value="PigL_N"/>
    <property type="match status" value="1"/>
</dbReference>
<dbReference type="InterPro" id="IPR056884">
    <property type="entry name" value="NPHP3-like_N"/>
</dbReference>
<gene>
    <name evidence="5" type="ORF">P154DRAFT_15308</name>
</gene>
<feature type="region of interest" description="Disordered" evidence="2">
    <location>
        <begin position="144"/>
        <end position="165"/>
    </location>
</feature>
<reference evidence="5" key="1">
    <citation type="journal article" date="2020" name="Stud. Mycol.">
        <title>101 Dothideomycetes genomes: a test case for predicting lifestyles and emergence of pathogens.</title>
        <authorList>
            <person name="Haridas S."/>
            <person name="Albert R."/>
            <person name="Binder M."/>
            <person name="Bloem J."/>
            <person name="Labutti K."/>
            <person name="Salamov A."/>
            <person name="Andreopoulos B."/>
            <person name="Baker S."/>
            <person name="Barry K."/>
            <person name="Bills G."/>
            <person name="Bluhm B."/>
            <person name="Cannon C."/>
            <person name="Castanera R."/>
            <person name="Culley D."/>
            <person name="Daum C."/>
            <person name="Ezra D."/>
            <person name="Gonzalez J."/>
            <person name="Henrissat B."/>
            <person name="Kuo A."/>
            <person name="Liang C."/>
            <person name="Lipzen A."/>
            <person name="Lutzoni F."/>
            <person name="Magnuson J."/>
            <person name="Mondo S."/>
            <person name="Nolan M."/>
            <person name="Ohm R."/>
            <person name="Pangilinan J."/>
            <person name="Park H.-J."/>
            <person name="Ramirez L."/>
            <person name="Alfaro M."/>
            <person name="Sun H."/>
            <person name="Tritt A."/>
            <person name="Yoshinaga Y."/>
            <person name="Zwiers L.-H."/>
            <person name="Turgeon B."/>
            <person name="Goodwin S."/>
            <person name="Spatafora J."/>
            <person name="Crous P."/>
            <person name="Grigoriev I."/>
        </authorList>
    </citation>
    <scope>NUCLEOTIDE SEQUENCE</scope>
    <source>
        <strain evidence="5">CBS 123094</strain>
    </source>
</reference>
<keyword evidence="1" id="KW-0677">Repeat</keyword>
<feature type="domain" description="Nephrocystin 3-like N-terminal" evidence="4">
    <location>
        <begin position="196"/>
        <end position="240"/>
    </location>
</feature>
<dbReference type="OrthoDB" id="195446at2759"/>
<sequence>MDPLTIASSVTPTIQLVQNISRFILDFKDASRTTSELSFELRGLQHVISQIQTLGIGRGTFQNDSSSATLTRSLEACRQVLQELEQRQGIDTKSHRFSNRFRGLANPSRQRDTEKLIASLHTHQQELQFFLTVQLVQASSRLNTQLSQKGPASPTEHPSNILSLPEPSSRGVLDWLTSFDYQSRHSELCRVRAPHTGNWFLDSSEFKAWLSGQPPKGTRHRPSNVLWCNGVPGSGKSVLM</sequence>